<keyword evidence="2" id="KW-1185">Reference proteome</keyword>
<proteinExistence type="predicted"/>
<gene>
    <name evidence="1" type="ORF">EYF80_027450</name>
</gene>
<accession>A0A4Z2HBF2</accession>
<dbReference type="Proteomes" id="UP000314294">
    <property type="component" value="Unassembled WGS sequence"/>
</dbReference>
<reference evidence="1 2" key="1">
    <citation type="submission" date="2019-03" db="EMBL/GenBank/DDBJ databases">
        <title>First draft genome of Liparis tanakae, snailfish: a comprehensive survey of snailfish specific genes.</title>
        <authorList>
            <person name="Kim W."/>
            <person name="Song I."/>
            <person name="Jeong J.-H."/>
            <person name="Kim D."/>
            <person name="Kim S."/>
            <person name="Ryu S."/>
            <person name="Song J.Y."/>
            <person name="Lee S.K."/>
        </authorList>
    </citation>
    <scope>NUCLEOTIDE SEQUENCE [LARGE SCALE GENOMIC DNA]</scope>
    <source>
        <tissue evidence="1">Muscle</tissue>
    </source>
</reference>
<evidence type="ECO:0000313" key="2">
    <source>
        <dbReference type="Proteomes" id="UP000314294"/>
    </source>
</evidence>
<dbReference type="AlphaFoldDB" id="A0A4Z2HBF2"/>
<name>A0A4Z2HBF2_9TELE</name>
<organism evidence="1 2">
    <name type="scientific">Liparis tanakae</name>
    <name type="common">Tanaka's snailfish</name>
    <dbReference type="NCBI Taxonomy" id="230148"/>
    <lineage>
        <taxon>Eukaryota</taxon>
        <taxon>Metazoa</taxon>
        <taxon>Chordata</taxon>
        <taxon>Craniata</taxon>
        <taxon>Vertebrata</taxon>
        <taxon>Euteleostomi</taxon>
        <taxon>Actinopterygii</taxon>
        <taxon>Neopterygii</taxon>
        <taxon>Teleostei</taxon>
        <taxon>Neoteleostei</taxon>
        <taxon>Acanthomorphata</taxon>
        <taxon>Eupercaria</taxon>
        <taxon>Perciformes</taxon>
        <taxon>Cottioidei</taxon>
        <taxon>Cottales</taxon>
        <taxon>Liparidae</taxon>
        <taxon>Liparis</taxon>
    </lineage>
</organism>
<protein>
    <submittedName>
        <fullName evidence="1">Uncharacterized protein</fullName>
    </submittedName>
</protein>
<comment type="caution">
    <text evidence="1">The sequence shown here is derived from an EMBL/GenBank/DDBJ whole genome shotgun (WGS) entry which is preliminary data.</text>
</comment>
<sequence length="82" mass="9052">MRCELSLLRETQDRKALEVKGPDQDCCGPPLRRLSRPRCEHGSALRAPRVGPSFKPEPWCPDPCGSRTHLSAYLNAGPPTGK</sequence>
<evidence type="ECO:0000313" key="1">
    <source>
        <dbReference type="EMBL" id="TNN62333.1"/>
    </source>
</evidence>
<dbReference type="EMBL" id="SRLO01000296">
    <property type="protein sequence ID" value="TNN62333.1"/>
    <property type="molecule type" value="Genomic_DNA"/>
</dbReference>